<proteinExistence type="predicted"/>
<keyword evidence="3" id="KW-1185">Reference proteome</keyword>
<keyword evidence="1" id="KW-0378">Hydrolase</keyword>
<dbReference type="PANTHER" id="PTHR22769:SF56">
    <property type="entry name" value="8-OXO-DGDP PHOSPHATASE NUDT18"/>
    <property type="match status" value="1"/>
</dbReference>
<dbReference type="Gene3D" id="3.90.79.10">
    <property type="entry name" value="Nucleoside Triphosphate Pyrophosphohydrolase"/>
    <property type="match status" value="1"/>
</dbReference>
<dbReference type="Pfam" id="PF00293">
    <property type="entry name" value="NUDIX"/>
    <property type="match status" value="1"/>
</dbReference>
<name>A0A0R3S6U2_9BILA</name>
<evidence type="ECO:0000259" key="2">
    <source>
        <dbReference type="PROSITE" id="PS51462"/>
    </source>
</evidence>
<dbReference type="SUPFAM" id="SSF55811">
    <property type="entry name" value="Nudix"/>
    <property type="match status" value="1"/>
</dbReference>
<dbReference type="STRING" id="1147741.A0A0R3S6U2"/>
<dbReference type="PROSITE" id="PS51462">
    <property type="entry name" value="NUDIX"/>
    <property type="match status" value="1"/>
</dbReference>
<dbReference type="InterPro" id="IPR000086">
    <property type="entry name" value="NUDIX_hydrolase_dom"/>
</dbReference>
<protein>
    <submittedName>
        <fullName evidence="4">Nudix hydrolase domain-containing protein</fullName>
    </submittedName>
</protein>
<evidence type="ECO:0000256" key="1">
    <source>
        <dbReference type="ARBA" id="ARBA00022801"/>
    </source>
</evidence>
<dbReference type="GO" id="GO:0044715">
    <property type="term" value="F:8-oxo-dGDP phosphatase activity"/>
    <property type="evidence" value="ECO:0007669"/>
    <property type="project" value="TreeGrafter"/>
</dbReference>
<sequence>MLEDDKHSEVITNAITDSNCETASQSVDLQLGKCKAIRCGENIAYIAVGIIFRERNDGGLELLLTQEAKRRCLGKWYVPAGRIEPGETLLVIEGVVREVLEETGYKCEPEELLSVQVQGSGWYRFSFYCNIIGGERKVTADVESLGADWFPVAEVKAKKIDLRASDFLKIVEEAEEYRQARKQFANKLSRFLPIPLSVDGLFIEFAILRTTK</sequence>
<feature type="domain" description="Nudix hydrolase" evidence="2">
    <location>
        <begin position="43"/>
        <end position="175"/>
    </location>
</feature>
<dbReference type="WBParaSite" id="EEL_0001051401-mRNA-1">
    <property type="protein sequence ID" value="EEL_0001051401-mRNA-1"/>
    <property type="gene ID" value="EEL_0001051401"/>
</dbReference>
<dbReference type="InterPro" id="IPR020476">
    <property type="entry name" value="Nudix_hydrolase"/>
</dbReference>
<dbReference type="PANTHER" id="PTHR22769">
    <property type="entry name" value="MUTT/NUDIX HYDROLASE"/>
    <property type="match status" value="1"/>
</dbReference>
<dbReference type="PRINTS" id="PR00502">
    <property type="entry name" value="NUDIXFAMILY"/>
</dbReference>
<accession>A0A0R3S6U2</accession>
<dbReference type="GO" id="GO:0044716">
    <property type="term" value="F:8-oxo-GDP phosphatase activity"/>
    <property type="evidence" value="ECO:0007669"/>
    <property type="project" value="TreeGrafter"/>
</dbReference>
<reference evidence="4" key="1">
    <citation type="submission" date="2017-02" db="UniProtKB">
        <authorList>
            <consortium name="WormBaseParasite"/>
        </authorList>
    </citation>
    <scope>IDENTIFICATION</scope>
</reference>
<evidence type="ECO:0000313" key="3">
    <source>
        <dbReference type="Proteomes" id="UP000050640"/>
    </source>
</evidence>
<dbReference type="AlphaFoldDB" id="A0A0R3S6U2"/>
<dbReference type="InterPro" id="IPR015797">
    <property type="entry name" value="NUDIX_hydrolase-like_dom_sf"/>
</dbReference>
<dbReference type="Proteomes" id="UP000050640">
    <property type="component" value="Unplaced"/>
</dbReference>
<organism evidence="3 4">
    <name type="scientific">Elaeophora elaphi</name>
    <dbReference type="NCBI Taxonomy" id="1147741"/>
    <lineage>
        <taxon>Eukaryota</taxon>
        <taxon>Metazoa</taxon>
        <taxon>Ecdysozoa</taxon>
        <taxon>Nematoda</taxon>
        <taxon>Chromadorea</taxon>
        <taxon>Rhabditida</taxon>
        <taxon>Spirurina</taxon>
        <taxon>Spiruromorpha</taxon>
        <taxon>Filarioidea</taxon>
        <taxon>Onchocercidae</taxon>
        <taxon>Elaeophora</taxon>
    </lineage>
</organism>
<evidence type="ECO:0000313" key="4">
    <source>
        <dbReference type="WBParaSite" id="EEL_0001051401-mRNA-1"/>
    </source>
</evidence>